<evidence type="ECO:0000256" key="4">
    <source>
        <dbReference type="SAM" id="MobiDB-lite"/>
    </source>
</evidence>
<evidence type="ECO:0000256" key="1">
    <source>
        <dbReference type="ARBA" id="ARBA00022679"/>
    </source>
</evidence>
<gene>
    <name evidence="6" type="ORF">KC01_LOCUS20966</name>
</gene>
<evidence type="ECO:0000259" key="5">
    <source>
        <dbReference type="PROSITE" id="PS50237"/>
    </source>
</evidence>
<feature type="domain" description="HECT" evidence="5">
    <location>
        <begin position="550"/>
        <end position="624"/>
    </location>
</feature>
<name>A0AAV2KTU4_KNICA</name>
<sequence>MTAAESSEFVKENIEMELFSSEERGVDHPLAQDPEEEPAWSCFSLGRGLSQPPPAERSPQRPIEMEVLCSLKTHRDKTVCEHRSRRLKWKKTPPPGSRFVVKDVTFVSREQYQAQMESQVFSQSGAVSPVRARMTVDQTWAAAEMDNRLRLVLRRQFGKAAAKSMHFTYLQSVQSSRCLFVPSAPEEGWSGVHVLRISALRPLHVLIHQDISLVQSEQLLSEPQKNRSDLCPTTDTNCRTQELGEELRRVLSAFTGESRGEEVPLLVRRSTALQSALRAVRRSNFCFRDTPLVSFSGEETEGHQGPQREFFRLMLQELRQSPLFEGPPGRLLFTSDLSSLEDWGYYEAGVLIGWSLAHGGEGPRCLHPALFQLMCGRSFSLDDFSWRDVVDFQVQSHLQQLQTCADVRCLSPALRDWIHRCGVPEVSGASTAELPDIYRRVVTHYIHDRVSGSVEQFTQGLSSCDGLWSWIKSHCRAFTPIMTSARSRPLTLQDFRALFTTSYSEVEEEKEEEEKDEENKVKEEKETVAHWDTVLGLISDGDAALTFEDLLVFVSGVKLVPPLGFPGLFRLLFYSQDPVSSAVRLPFASTCALELFLPLRVGGAVDLLRLLTRAVRESVGFTSLRPEKRTSLDTASA</sequence>
<feature type="region of interest" description="Disordered" evidence="4">
    <location>
        <begin position="20"/>
        <end position="61"/>
    </location>
</feature>
<dbReference type="InterPro" id="IPR035983">
    <property type="entry name" value="Hect_E3_ubiquitin_ligase"/>
</dbReference>
<evidence type="ECO:0000256" key="3">
    <source>
        <dbReference type="PROSITE-ProRule" id="PRU00104"/>
    </source>
</evidence>
<dbReference type="Proteomes" id="UP001497482">
    <property type="component" value="Chromosome 2"/>
</dbReference>
<organism evidence="6 7">
    <name type="scientific">Knipowitschia caucasica</name>
    <name type="common">Caucasian dwarf goby</name>
    <name type="synonym">Pomatoschistus caucasicus</name>
    <dbReference type="NCBI Taxonomy" id="637954"/>
    <lineage>
        <taxon>Eukaryota</taxon>
        <taxon>Metazoa</taxon>
        <taxon>Chordata</taxon>
        <taxon>Craniata</taxon>
        <taxon>Vertebrata</taxon>
        <taxon>Euteleostomi</taxon>
        <taxon>Actinopterygii</taxon>
        <taxon>Neopterygii</taxon>
        <taxon>Teleostei</taxon>
        <taxon>Neoteleostei</taxon>
        <taxon>Acanthomorphata</taxon>
        <taxon>Gobiaria</taxon>
        <taxon>Gobiiformes</taxon>
        <taxon>Gobioidei</taxon>
        <taxon>Gobiidae</taxon>
        <taxon>Gobiinae</taxon>
        <taxon>Knipowitschia</taxon>
    </lineage>
</organism>
<dbReference type="EMBL" id="OZ035824">
    <property type="protein sequence ID" value="CAL1591604.1"/>
    <property type="molecule type" value="Genomic_DNA"/>
</dbReference>
<reference evidence="6 7" key="1">
    <citation type="submission" date="2024-04" db="EMBL/GenBank/DDBJ databases">
        <authorList>
            <person name="Waldvogel A.-M."/>
            <person name="Schoenle A."/>
        </authorList>
    </citation>
    <scope>NUCLEOTIDE SEQUENCE [LARGE SCALE GENOMIC DNA]</scope>
</reference>
<dbReference type="Gene3D" id="3.90.1750.10">
    <property type="entry name" value="Hect, E3 ligase catalytic domains"/>
    <property type="match status" value="1"/>
</dbReference>
<dbReference type="AlphaFoldDB" id="A0AAV2KTU4"/>
<keyword evidence="2 3" id="KW-0833">Ubl conjugation pathway</keyword>
<keyword evidence="1" id="KW-0808">Transferase</keyword>
<dbReference type="InterPro" id="IPR000569">
    <property type="entry name" value="HECT_dom"/>
</dbReference>
<evidence type="ECO:0000313" key="6">
    <source>
        <dbReference type="EMBL" id="CAL1591604.1"/>
    </source>
</evidence>
<dbReference type="PROSITE" id="PS50237">
    <property type="entry name" value="HECT"/>
    <property type="match status" value="1"/>
</dbReference>
<evidence type="ECO:0000313" key="7">
    <source>
        <dbReference type="Proteomes" id="UP001497482"/>
    </source>
</evidence>
<protein>
    <recommendedName>
        <fullName evidence="5">HECT domain-containing protein</fullName>
    </recommendedName>
</protein>
<keyword evidence="7" id="KW-1185">Reference proteome</keyword>
<dbReference type="GO" id="GO:0004842">
    <property type="term" value="F:ubiquitin-protein transferase activity"/>
    <property type="evidence" value="ECO:0007669"/>
    <property type="project" value="InterPro"/>
</dbReference>
<feature type="active site" description="Glycyl thioester intermediate" evidence="3">
    <location>
        <position position="591"/>
    </location>
</feature>
<dbReference type="Gene3D" id="3.30.2410.10">
    <property type="entry name" value="Hect, E3 ligase catalytic domain"/>
    <property type="match status" value="1"/>
</dbReference>
<evidence type="ECO:0000256" key="2">
    <source>
        <dbReference type="ARBA" id="ARBA00022786"/>
    </source>
</evidence>
<dbReference type="SMART" id="SM00119">
    <property type="entry name" value="HECTc"/>
    <property type="match status" value="1"/>
</dbReference>
<accession>A0AAV2KTU4</accession>
<dbReference type="SUPFAM" id="SSF56204">
    <property type="entry name" value="Hect, E3 ligase catalytic domain"/>
    <property type="match status" value="1"/>
</dbReference>
<proteinExistence type="predicted"/>